<dbReference type="GO" id="GO:0016020">
    <property type="term" value="C:membrane"/>
    <property type="evidence" value="ECO:0007669"/>
    <property type="project" value="InterPro"/>
</dbReference>
<evidence type="ECO:0000313" key="3">
    <source>
        <dbReference type="Proteomes" id="UP000324897"/>
    </source>
</evidence>
<dbReference type="InterPro" id="IPR005352">
    <property type="entry name" value="Erg28"/>
</dbReference>
<keyword evidence="3" id="KW-1185">Reference proteome</keyword>
<dbReference type="EMBL" id="RWGY01000004">
    <property type="protein sequence ID" value="TVU45748.1"/>
    <property type="molecule type" value="Genomic_DNA"/>
</dbReference>
<dbReference type="PANTHER" id="PTHR15451">
    <property type="entry name" value="ERGOSTEROL BIOSYNTHETIC PROTEIN 28-RELATED"/>
    <property type="match status" value="1"/>
</dbReference>
<dbReference type="GO" id="GO:0030674">
    <property type="term" value="F:protein-macromolecule adaptor activity"/>
    <property type="evidence" value="ECO:0007669"/>
    <property type="project" value="TreeGrafter"/>
</dbReference>
<dbReference type="OrthoDB" id="6485510at2759"/>
<dbReference type="PANTHER" id="PTHR15451:SF24">
    <property type="entry name" value="ERGOSTEROL BIOSYNTHETIC PROTEIN 28"/>
    <property type="match status" value="1"/>
</dbReference>
<dbReference type="Proteomes" id="UP000324897">
    <property type="component" value="Chromosome 5"/>
</dbReference>
<sequence>MTSQGRTTRTACINTGYGLSLDHPCAATFLRCPILSSTSSLLPYTRGTYTMAVAGNTKGGVPALGWWLMTVATVRLGLTWSGFFSPASLGSATYGEAQMTGVHGRTFGVWTLLSCTLTFTCALNLGNKPLYALTFMSFIYAYGHFIIENVVYHTSTAANLITYAVVAVTSIVWMLLQWNSHGPRAAKKQL</sequence>
<feature type="transmembrane region" description="Helical" evidence="1">
    <location>
        <begin position="159"/>
        <end position="178"/>
    </location>
</feature>
<keyword evidence="1" id="KW-0472">Membrane</keyword>
<dbReference type="Pfam" id="PF03694">
    <property type="entry name" value="Erg28"/>
    <property type="match status" value="1"/>
</dbReference>
<dbReference type="Gramene" id="TVU45748">
    <property type="protein sequence ID" value="TVU45748"/>
    <property type="gene ID" value="EJB05_05246"/>
</dbReference>
<dbReference type="AlphaFoldDB" id="A0A5J9WC68"/>
<protein>
    <recommendedName>
        <fullName evidence="4">Ergosterol biosynthetic protein 28</fullName>
    </recommendedName>
</protein>
<feature type="transmembrane region" description="Helical" evidence="1">
    <location>
        <begin position="107"/>
        <end position="125"/>
    </location>
</feature>
<gene>
    <name evidence="2" type="ORF">EJB05_05246</name>
</gene>
<organism evidence="2 3">
    <name type="scientific">Eragrostis curvula</name>
    <name type="common">weeping love grass</name>
    <dbReference type="NCBI Taxonomy" id="38414"/>
    <lineage>
        <taxon>Eukaryota</taxon>
        <taxon>Viridiplantae</taxon>
        <taxon>Streptophyta</taxon>
        <taxon>Embryophyta</taxon>
        <taxon>Tracheophyta</taxon>
        <taxon>Spermatophyta</taxon>
        <taxon>Magnoliopsida</taxon>
        <taxon>Liliopsida</taxon>
        <taxon>Poales</taxon>
        <taxon>Poaceae</taxon>
        <taxon>PACMAD clade</taxon>
        <taxon>Chloridoideae</taxon>
        <taxon>Eragrostideae</taxon>
        <taxon>Eragrostidinae</taxon>
        <taxon>Eragrostis</taxon>
    </lineage>
</organism>
<reference evidence="2 3" key="1">
    <citation type="journal article" date="2019" name="Sci. Rep.">
        <title>A high-quality genome of Eragrostis curvula grass provides insights into Poaceae evolution and supports new strategies to enhance forage quality.</title>
        <authorList>
            <person name="Carballo J."/>
            <person name="Santos B.A.C.M."/>
            <person name="Zappacosta D."/>
            <person name="Garbus I."/>
            <person name="Selva J.P."/>
            <person name="Gallo C.A."/>
            <person name="Diaz A."/>
            <person name="Albertini E."/>
            <person name="Caccamo M."/>
            <person name="Echenique V."/>
        </authorList>
    </citation>
    <scope>NUCLEOTIDE SEQUENCE [LARGE SCALE GENOMIC DNA]</scope>
    <source>
        <strain evidence="3">cv. Victoria</strain>
        <tissue evidence="2">Leaf</tissue>
    </source>
</reference>
<name>A0A5J9WC68_9POAL</name>
<keyword evidence="1" id="KW-1133">Transmembrane helix</keyword>
<comment type="caution">
    <text evidence="2">The sequence shown here is derived from an EMBL/GenBank/DDBJ whole genome shotgun (WGS) entry which is preliminary data.</text>
</comment>
<evidence type="ECO:0000313" key="2">
    <source>
        <dbReference type="EMBL" id="TVU45748.1"/>
    </source>
</evidence>
<evidence type="ECO:0008006" key="4">
    <source>
        <dbReference type="Google" id="ProtNLM"/>
    </source>
</evidence>
<accession>A0A5J9WC68</accession>
<evidence type="ECO:0000256" key="1">
    <source>
        <dbReference type="SAM" id="Phobius"/>
    </source>
</evidence>
<feature type="non-terminal residue" evidence="2">
    <location>
        <position position="1"/>
    </location>
</feature>
<proteinExistence type="predicted"/>
<dbReference type="GO" id="GO:0005783">
    <property type="term" value="C:endoplasmic reticulum"/>
    <property type="evidence" value="ECO:0007669"/>
    <property type="project" value="TreeGrafter"/>
</dbReference>
<feature type="transmembrane region" description="Helical" evidence="1">
    <location>
        <begin position="130"/>
        <end position="147"/>
    </location>
</feature>
<feature type="transmembrane region" description="Helical" evidence="1">
    <location>
        <begin position="66"/>
        <end position="87"/>
    </location>
</feature>
<keyword evidence="1" id="KW-0812">Transmembrane</keyword>